<organism evidence="2 3">
    <name type="scientific">Coprinellus micaceus</name>
    <name type="common">Glistening ink-cap mushroom</name>
    <name type="synonym">Coprinus micaceus</name>
    <dbReference type="NCBI Taxonomy" id="71717"/>
    <lineage>
        <taxon>Eukaryota</taxon>
        <taxon>Fungi</taxon>
        <taxon>Dikarya</taxon>
        <taxon>Basidiomycota</taxon>
        <taxon>Agaricomycotina</taxon>
        <taxon>Agaricomycetes</taxon>
        <taxon>Agaricomycetidae</taxon>
        <taxon>Agaricales</taxon>
        <taxon>Agaricineae</taxon>
        <taxon>Psathyrellaceae</taxon>
        <taxon>Coprinellus</taxon>
    </lineage>
</organism>
<accession>A0A4Y7TA94</accession>
<name>A0A4Y7TA94_COPMI</name>
<dbReference type="Proteomes" id="UP000298030">
    <property type="component" value="Unassembled WGS sequence"/>
</dbReference>
<evidence type="ECO:0000313" key="2">
    <source>
        <dbReference type="EMBL" id="TEB31050.1"/>
    </source>
</evidence>
<reference evidence="2 3" key="1">
    <citation type="journal article" date="2019" name="Nat. Ecol. Evol.">
        <title>Megaphylogeny resolves global patterns of mushroom evolution.</title>
        <authorList>
            <person name="Varga T."/>
            <person name="Krizsan K."/>
            <person name="Foldi C."/>
            <person name="Dima B."/>
            <person name="Sanchez-Garcia M."/>
            <person name="Sanchez-Ramirez S."/>
            <person name="Szollosi G.J."/>
            <person name="Szarkandi J.G."/>
            <person name="Papp V."/>
            <person name="Albert L."/>
            <person name="Andreopoulos W."/>
            <person name="Angelini C."/>
            <person name="Antonin V."/>
            <person name="Barry K.W."/>
            <person name="Bougher N.L."/>
            <person name="Buchanan P."/>
            <person name="Buyck B."/>
            <person name="Bense V."/>
            <person name="Catcheside P."/>
            <person name="Chovatia M."/>
            <person name="Cooper J."/>
            <person name="Damon W."/>
            <person name="Desjardin D."/>
            <person name="Finy P."/>
            <person name="Geml J."/>
            <person name="Haridas S."/>
            <person name="Hughes K."/>
            <person name="Justo A."/>
            <person name="Karasinski D."/>
            <person name="Kautmanova I."/>
            <person name="Kiss B."/>
            <person name="Kocsube S."/>
            <person name="Kotiranta H."/>
            <person name="LaButti K.M."/>
            <person name="Lechner B.E."/>
            <person name="Liimatainen K."/>
            <person name="Lipzen A."/>
            <person name="Lukacs Z."/>
            <person name="Mihaltcheva S."/>
            <person name="Morgado L.N."/>
            <person name="Niskanen T."/>
            <person name="Noordeloos M.E."/>
            <person name="Ohm R.A."/>
            <person name="Ortiz-Santana B."/>
            <person name="Ovrebo C."/>
            <person name="Racz N."/>
            <person name="Riley R."/>
            <person name="Savchenko A."/>
            <person name="Shiryaev A."/>
            <person name="Soop K."/>
            <person name="Spirin V."/>
            <person name="Szebenyi C."/>
            <person name="Tomsovsky M."/>
            <person name="Tulloss R.E."/>
            <person name="Uehling J."/>
            <person name="Grigoriev I.V."/>
            <person name="Vagvolgyi C."/>
            <person name="Papp T."/>
            <person name="Martin F.M."/>
            <person name="Miettinen O."/>
            <person name="Hibbett D.S."/>
            <person name="Nagy L.G."/>
        </authorList>
    </citation>
    <scope>NUCLEOTIDE SEQUENCE [LARGE SCALE GENOMIC DNA]</scope>
    <source>
        <strain evidence="2 3">FP101781</strain>
    </source>
</reference>
<evidence type="ECO:0000256" key="1">
    <source>
        <dbReference type="SAM" id="MobiDB-lite"/>
    </source>
</evidence>
<feature type="region of interest" description="Disordered" evidence="1">
    <location>
        <begin position="37"/>
        <end position="62"/>
    </location>
</feature>
<keyword evidence="3" id="KW-1185">Reference proteome</keyword>
<feature type="compositionally biased region" description="Basic and acidic residues" evidence="1">
    <location>
        <begin position="46"/>
        <end position="62"/>
    </location>
</feature>
<evidence type="ECO:0000313" key="3">
    <source>
        <dbReference type="Proteomes" id="UP000298030"/>
    </source>
</evidence>
<proteinExistence type="predicted"/>
<sequence length="62" mass="6964">MARRYCIFATYYWGIQQCGVDARAVLGSSQFAFDEPPEWLESGDGVGERWGEAGIDKQEMPS</sequence>
<dbReference type="EMBL" id="QPFP01000020">
    <property type="protein sequence ID" value="TEB31050.1"/>
    <property type="molecule type" value="Genomic_DNA"/>
</dbReference>
<gene>
    <name evidence="2" type="ORF">FA13DRAFT_1733010</name>
</gene>
<protein>
    <submittedName>
        <fullName evidence="2">Uncharacterized protein</fullName>
    </submittedName>
</protein>
<comment type="caution">
    <text evidence="2">The sequence shown here is derived from an EMBL/GenBank/DDBJ whole genome shotgun (WGS) entry which is preliminary data.</text>
</comment>
<dbReference type="AlphaFoldDB" id="A0A4Y7TA94"/>